<protein>
    <submittedName>
        <fullName evidence="7">Methylmalonyl-CoA mutase family protein</fullName>
    </submittedName>
</protein>
<dbReference type="EMBL" id="JBFMIA010000001">
    <property type="protein sequence ID" value="MEW9500352.1"/>
    <property type="molecule type" value="Genomic_DNA"/>
</dbReference>
<keyword evidence="8" id="KW-1185">Reference proteome</keyword>
<keyword evidence="5" id="KW-0170">Cobalt</keyword>
<evidence type="ECO:0000313" key="8">
    <source>
        <dbReference type="Proteomes" id="UP001556040"/>
    </source>
</evidence>
<feature type="domain" description="Methylmalonyl-CoA mutase alpha/beta chain catalytic" evidence="6">
    <location>
        <begin position="162"/>
        <end position="453"/>
    </location>
</feature>
<organism evidence="7 8">
    <name type="scientific">Jeotgalibacillus marinus</name>
    <dbReference type="NCBI Taxonomy" id="86667"/>
    <lineage>
        <taxon>Bacteria</taxon>
        <taxon>Bacillati</taxon>
        <taxon>Bacillota</taxon>
        <taxon>Bacilli</taxon>
        <taxon>Bacillales</taxon>
        <taxon>Caryophanaceae</taxon>
        <taxon>Jeotgalibacillus</taxon>
    </lineage>
</organism>
<dbReference type="SUPFAM" id="SSF52242">
    <property type="entry name" value="Cobalamin (vitamin B12)-binding domain"/>
    <property type="match status" value="1"/>
</dbReference>
<dbReference type="InterPro" id="IPR006099">
    <property type="entry name" value="MeMalonylCoA_mutase_a/b_cat"/>
</dbReference>
<comment type="similarity">
    <text evidence="2">Belongs to the methylmalonyl-CoA mutase family.</text>
</comment>
<dbReference type="Gene3D" id="3.20.20.240">
    <property type="entry name" value="Methylmalonyl-CoA mutase"/>
    <property type="match status" value="1"/>
</dbReference>
<dbReference type="Gene3D" id="3.40.50.280">
    <property type="entry name" value="Cobalamin-binding domain"/>
    <property type="match status" value="1"/>
</dbReference>
<evidence type="ECO:0000256" key="1">
    <source>
        <dbReference type="ARBA" id="ARBA00001922"/>
    </source>
</evidence>
<sequence>MKAITLLGREAAFSSNNMREKKYAFESYTIKQWQTLVESSLKGCSFQDLHTNTYEGLTLQPLYTQQPTTPDNHPSRWWSKSDSWYVAQQVTADTTSIIQKRVEEELSKGSDVIALKNTGDTTTWSKDELDQLLSLQESPHIFINDERMLEKWCPLLVELKENHQVKGVFGYDFISQEALKGQFLNEEKLSQWVIQLNEFSLAQPDVKSIVISTVPYHQSGANAVQELASALAEAAWIINHLTQKGWKVEEIVRRMHIQFATGSTFFLEIAKLRAFRALWTHFIGCYGVVDHPVSVGSESSPLNKTVQDPHVNILRSGNEAFAAALGGVNYQHVEPFNATYEKPLALSTRIARNLQLILKEEVFLKGLSDPGGGSFYIESLTKQLSEQAWSYFLQIEEQGGVQEALTKGWLQQEIDQIWTLRKQDSATRKTTLVGTNRYAPYEKIDIEGQDESNLSSAIPPLVRRTIGQEWEQLVAKVQHKQASHSLPVIELICLGLLKEYKPRADFIQGLLSTVGLKSKITNQLGTSPVQIVCGTNQAYEQSVQGLLSTKAQNQHLYLAGKPKKDQFIAWTDAGLAGTVYEGKDMILFLVDLLKQLEEVNSSETVV</sequence>
<comment type="caution">
    <text evidence="7">The sequence shown here is derived from an EMBL/GenBank/DDBJ whole genome shotgun (WGS) entry which is preliminary data.</text>
</comment>
<dbReference type="RefSeq" id="WP_367777631.1">
    <property type="nucleotide sequence ID" value="NZ_JBFMIA010000001.1"/>
</dbReference>
<dbReference type="PANTHER" id="PTHR48101">
    <property type="entry name" value="METHYLMALONYL-COA MUTASE, MITOCHONDRIAL-RELATED"/>
    <property type="match status" value="1"/>
</dbReference>
<keyword evidence="3" id="KW-0846">Cobalamin</keyword>
<dbReference type="Proteomes" id="UP001556040">
    <property type="component" value="Unassembled WGS sequence"/>
</dbReference>
<reference evidence="7 8" key="1">
    <citation type="journal article" date="1979" name="Int. J. Syst. Evol. Microbiol.">
        <title>Bacillus globisporus subsp. marinus subsp. nov.</title>
        <authorList>
            <person name="Liu H."/>
        </authorList>
    </citation>
    <scope>NUCLEOTIDE SEQUENCE [LARGE SCALE GENOMIC DNA]</scope>
    <source>
        <strain evidence="7 8">DSM 1297</strain>
    </source>
</reference>
<dbReference type="InterPro" id="IPR036724">
    <property type="entry name" value="Cobalamin-bd_sf"/>
</dbReference>
<dbReference type="Pfam" id="PF01642">
    <property type="entry name" value="MM_CoA_mutase"/>
    <property type="match status" value="1"/>
</dbReference>
<dbReference type="InterPro" id="IPR016176">
    <property type="entry name" value="Cbl-dep_enz_cat"/>
</dbReference>
<keyword evidence="4" id="KW-0413">Isomerase</keyword>
<name>A0ABV3PZ37_9BACL</name>
<evidence type="ECO:0000313" key="7">
    <source>
        <dbReference type="EMBL" id="MEW9500352.1"/>
    </source>
</evidence>
<evidence type="ECO:0000256" key="2">
    <source>
        <dbReference type="ARBA" id="ARBA00008465"/>
    </source>
</evidence>
<evidence type="ECO:0000256" key="4">
    <source>
        <dbReference type="ARBA" id="ARBA00023235"/>
    </source>
</evidence>
<proteinExistence type="inferred from homology"/>
<dbReference type="PANTHER" id="PTHR48101:SF1">
    <property type="entry name" value="METHYLMALONYL-COA MUTASE, LARGE SUBUNIT"/>
    <property type="match status" value="1"/>
</dbReference>
<evidence type="ECO:0000256" key="5">
    <source>
        <dbReference type="ARBA" id="ARBA00023285"/>
    </source>
</evidence>
<gene>
    <name evidence="7" type="ORF">AB1471_00910</name>
</gene>
<accession>A0ABV3PZ37</accession>
<evidence type="ECO:0000259" key="6">
    <source>
        <dbReference type="Pfam" id="PF01642"/>
    </source>
</evidence>
<evidence type="ECO:0000256" key="3">
    <source>
        <dbReference type="ARBA" id="ARBA00022628"/>
    </source>
</evidence>
<comment type="cofactor">
    <cofactor evidence="1">
        <name>adenosylcob(III)alamin</name>
        <dbReference type="ChEBI" id="CHEBI:18408"/>
    </cofactor>
</comment>
<dbReference type="SUPFAM" id="SSF51703">
    <property type="entry name" value="Cobalamin (vitamin B12)-dependent enzymes"/>
    <property type="match status" value="1"/>
</dbReference>